<organism evidence="1 2">
    <name type="scientific">Pseudoduganella rivuli</name>
    <dbReference type="NCBI Taxonomy" id="2666085"/>
    <lineage>
        <taxon>Bacteria</taxon>
        <taxon>Pseudomonadati</taxon>
        <taxon>Pseudomonadota</taxon>
        <taxon>Betaproteobacteria</taxon>
        <taxon>Burkholderiales</taxon>
        <taxon>Oxalobacteraceae</taxon>
        <taxon>Telluria group</taxon>
        <taxon>Pseudoduganella</taxon>
    </lineage>
</organism>
<dbReference type="GO" id="GO:0005506">
    <property type="term" value="F:iron ion binding"/>
    <property type="evidence" value="ECO:0007669"/>
    <property type="project" value="InterPro"/>
</dbReference>
<dbReference type="InterPro" id="IPR050770">
    <property type="entry name" value="Intradiol_RC_Dioxygenase"/>
</dbReference>
<dbReference type="Gene3D" id="2.60.130.10">
    <property type="entry name" value="Aromatic compound dioxygenase"/>
    <property type="match status" value="1"/>
</dbReference>
<name>A0A7X2ILQ3_9BURK</name>
<dbReference type="GO" id="GO:0016702">
    <property type="term" value="F:oxidoreductase activity, acting on single donors with incorporation of molecular oxygen, incorporation of two atoms of oxygen"/>
    <property type="evidence" value="ECO:0007669"/>
    <property type="project" value="InterPro"/>
</dbReference>
<keyword evidence="1" id="KW-0560">Oxidoreductase</keyword>
<keyword evidence="1" id="KW-0223">Dioxygenase</keyword>
<evidence type="ECO:0000313" key="1">
    <source>
        <dbReference type="EMBL" id="MRV72154.1"/>
    </source>
</evidence>
<dbReference type="RefSeq" id="WP_154373398.1">
    <property type="nucleotide sequence ID" value="NZ_WKJJ01000005.1"/>
</dbReference>
<dbReference type="PANTHER" id="PTHR33711:SF9">
    <property type="entry name" value="PROTOCATECHUATE 3,4-DIOXYGENASE ALPHA CHAIN"/>
    <property type="match status" value="1"/>
</dbReference>
<gene>
    <name evidence="1" type="ORF">GJ700_10550</name>
</gene>
<proteinExistence type="predicted"/>
<accession>A0A7X2ILQ3</accession>
<keyword evidence="2" id="KW-1185">Reference proteome</keyword>
<dbReference type="AlphaFoldDB" id="A0A7X2ILQ3"/>
<dbReference type="InterPro" id="IPR015889">
    <property type="entry name" value="Intradiol_dOase_core"/>
</dbReference>
<dbReference type="EMBL" id="WKJJ01000005">
    <property type="protein sequence ID" value="MRV72154.1"/>
    <property type="molecule type" value="Genomic_DNA"/>
</dbReference>
<protein>
    <submittedName>
        <fullName evidence="1">Protocatechuate 3,4-dioxygenase</fullName>
    </submittedName>
</protein>
<sequence>MSNITTSQTIGPFSHEAWQWAVTATQGATLQTTAATVTVRGVIYDGDGVPVNDAQIEAWLPESAACEAQQAIPGFRRQPSGEQGQFEFRLSRQAQPAPGEPAAYITVFARGLVKHQFTAVFLGDDAGLRESAILDQVPPARRATLVAAAQPDGSYTWDIHLQGDQETVFFDYK</sequence>
<evidence type="ECO:0000313" key="2">
    <source>
        <dbReference type="Proteomes" id="UP000446768"/>
    </source>
</evidence>
<comment type="caution">
    <text evidence="1">The sequence shown here is derived from an EMBL/GenBank/DDBJ whole genome shotgun (WGS) entry which is preliminary data.</text>
</comment>
<dbReference type="PANTHER" id="PTHR33711">
    <property type="entry name" value="DIOXYGENASE, PUTATIVE (AFU_ORTHOLOGUE AFUA_2G02910)-RELATED"/>
    <property type="match status" value="1"/>
</dbReference>
<dbReference type="SUPFAM" id="SSF49482">
    <property type="entry name" value="Aromatic compound dioxygenase"/>
    <property type="match status" value="1"/>
</dbReference>
<dbReference type="Proteomes" id="UP000446768">
    <property type="component" value="Unassembled WGS sequence"/>
</dbReference>
<reference evidence="1 2" key="1">
    <citation type="submission" date="2019-11" db="EMBL/GenBank/DDBJ databases">
        <title>Novel species isolated from a subtropical stream in China.</title>
        <authorList>
            <person name="Lu H."/>
        </authorList>
    </citation>
    <scope>NUCLEOTIDE SEQUENCE [LARGE SCALE GENOMIC DNA]</scope>
    <source>
        <strain evidence="1 2">FT92W</strain>
    </source>
</reference>